<evidence type="ECO:0008006" key="5">
    <source>
        <dbReference type="Google" id="ProtNLM"/>
    </source>
</evidence>
<evidence type="ECO:0000313" key="4">
    <source>
        <dbReference type="EMBL" id="GAH07503.1"/>
    </source>
</evidence>
<evidence type="ECO:0000256" key="3">
    <source>
        <dbReference type="ARBA" id="ARBA00023065"/>
    </source>
</evidence>
<name>X1EFS2_9ZZZZ</name>
<keyword evidence="3" id="KW-0406">Ion transport</keyword>
<dbReference type="HAMAP" id="MF_00271">
    <property type="entry name" value="ATP_synth_D_arch"/>
    <property type="match status" value="1"/>
</dbReference>
<evidence type="ECO:0000256" key="1">
    <source>
        <dbReference type="ARBA" id="ARBA00005850"/>
    </source>
</evidence>
<accession>X1EFS2</accession>
<dbReference type="GO" id="GO:0046961">
    <property type="term" value="F:proton-transporting ATPase activity, rotational mechanism"/>
    <property type="evidence" value="ECO:0007669"/>
    <property type="project" value="InterPro"/>
</dbReference>
<comment type="similarity">
    <text evidence="1">Belongs to the V-ATPase D subunit family.</text>
</comment>
<gene>
    <name evidence="4" type="ORF">S01H4_53666</name>
</gene>
<proteinExistence type="inferred from homology"/>
<organism evidence="4">
    <name type="scientific">marine sediment metagenome</name>
    <dbReference type="NCBI Taxonomy" id="412755"/>
    <lineage>
        <taxon>unclassified sequences</taxon>
        <taxon>metagenomes</taxon>
        <taxon>ecological metagenomes</taxon>
    </lineage>
</organism>
<evidence type="ECO:0000256" key="2">
    <source>
        <dbReference type="ARBA" id="ARBA00022448"/>
    </source>
</evidence>
<comment type="caution">
    <text evidence="4">The sequence shown here is derived from an EMBL/GenBank/DDBJ whole genome shotgun (WGS) entry which is preliminary data.</text>
</comment>
<feature type="non-terminal residue" evidence="4">
    <location>
        <position position="1"/>
    </location>
</feature>
<dbReference type="AlphaFoldDB" id="X1EFS2"/>
<keyword evidence="2" id="KW-0813">Transport</keyword>
<dbReference type="NCBIfam" id="TIGR00309">
    <property type="entry name" value="V_ATPase_subD"/>
    <property type="match status" value="1"/>
</dbReference>
<dbReference type="PANTHER" id="PTHR11671">
    <property type="entry name" value="V-TYPE ATP SYNTHASE SUBUNIT D"/>
    <property type="match status" value="1"/>
</dbReference>
<dbReference type="Gene3D" id="1.10.287.3240">
    <property type="match status" value="1"/>
</dbReference>
<dbReference type="Pfam" id="PF01813">
    <property type="entry name" value="ATP-synt_D"/>
    <property type="match status" value="1"/>
</dbReference>
<dbReference type="EMBL" id="BART01030807">
    <property type="protein sequence ID" value="GAH07503.1"/>
    <property type="molecule type" value="Genomic_DNA"/>
</dbReference>
<reference evidence="4" key="1">
    <citation type="journal article" date="2014" name="Front. Microbiol.">
        <title>High frequency of phylogenetically diverse reductive dehalogenase-homologous genes in deep subseafloor sedimentary metagenomes.</title>
        <authorList>
            <person name="Kawai M."/>
            <person name="Futagami T."/>
            <person name="Toyoda A."/>
            <person name="Takaki Y."/>
            <person name="Nishi S."/>
            <person name="Hori S."/>
            <person name="Arai W."/>
            <person name="Tsubouchi T."/>
            <person name="Morono Y."/>
            <person name="Uchiyama I."/>
            <person name="Ito T."/>
            <person name="Fujiyama A."/>
            <person name="Inagaki F."/>
            <person name="Takami H."/>
        </authorList>
    </citation>
    <scope>NUCLEOTIDE SEQUENCE</scope>
    <source>
        <strain evidence="4">Expedition CK06-06</strain>
    </source>
</reference>
<sequence length="208" mass="24316">KILMLLKINPNRMELLRLKKRLIVAKRGYKLLKDKRDALIQVFVRLAKENNEVREELEEKLLKCYAIFSNVSSLMSKMTLEETLMFPKAKSRTEVSFKNIMSVNVPQYKFKCEGKYYSYSLVDTTAELDSALKNYHDILPLMLKVAELDKSITLLANEIEKTRRRVNALEYVIIPDLEETIKFITMKLDEMARSTTSAIMRIKEIIRA</sequence>
<dbReference type="InterPro" id="IPR002699">
    <property type="entry name" value="V_ATPase_D"/>
</dbReference>
<protein>
    <recommendedName>
        <fullName evidence="5">V-type ATP synthase subunit D</fullName>
    </recommendedName>
</protein>